<feature type="domain" description="ABC transporter" evidence="11">
    <location>
        <begin position="262"/>
        <end position="504"/>
    </location>
</feature>
<keyword evidence="7" id="KW-0547">Nucleotide-binding</keyword>
<keyword evidence="13" id="KW-1185">Reference proteome</keyword>
<dbReference type="PANTHER" id="PTHR43790">
    <property type="entry name" value="CARBOHYDRATE TRANSPORT ATP-BINDING PROTEIN MG119-RELATED"/>
    <property type="match status" value="1"/>
</dbReference>
<keyword evidence="12" id="KW-0378">Hydrolase</keyword>
<evidence type="ECO:0000256" key="8">
    <source>
        <dbReference type="ARBA" id="ARBA00022840"/>
    </source>
</evidence>
<dbReference type="GO" id="GO:0005886">
    <property type="term" value="C:plasma membrane"/>
    <property type="evidence" value="ECO:0007669"/>
    <property type="project" value="UniProtKB-SubCell"/>
</dbReference>
<dbReference type="FunFam" id="3.40.50.300:FF:000126">
    <property type="entry name" value="Galactose/methyl galactoside import ATP-binding protein MglA"/>
    <property type="match status" value="1"/>
</dbReference>
<dbReference type="FunFam" id="3.40.50.300:FF:000127">
    <property type="entry name" value="Ribose import ATP-binding protein RbsA"/>
    <property type="match status" value="1"/>
</dbReference>
<dbReference type="InterPro" id="IPR017871">
    <property type="entry name" value="ABC_transporter-like_CS"/>
</dbReference>
<dbReference type="CDD" id="cd03215">
    <property type="entry name" value="ABC_Carb_Monos_II"/>
    <property type="match status" value="1"/>
</dbReference>
<name>A0A518IFM6_9PLAN</name>
<evidence type="ECO:0000313" key="13">
    <source>
        <dbReference type="Proteomes" id="UP000318313"/>
    </source>
</evidence>
<keyword evidence="4" id="KW-1003">Cell membrane</keyword>
<dbReference type="GO" id="GO:0015749">
    <property type="term" value="P:monosaccharide transmembrane transport"/>
    <property type="evidence" value="ECO:0007669"/>
    <property type="project" value="UniProtKB-ARBA"/>
</dbReference>
<evidence type="ECO:0000256" key="6">
    <source>
        <dbReference type="ARBA" id="ARBA00022737"/>
    </source>
</evidence>
<evidence type="ECO:0000256" key="9">
    <source>
        <dbReference type="ARBA" id="ARBA00022967"/>
    </source>
</evidence>
<keyword evidence="10" id="KW-0472">Membrane</keyword>
<keyword evidence="3" id="KW-0813">Transport</keyword>
<evidence type="ECO:0000256" key="10">
    <source>
        <dbReference type="ARBA" id="ARBA00023136"/>
    </source>
</evidence>
<dbReference type="Proteomes" id="UP000318313">
    <property type="component" value="Chromosome"/>
</dbReference>
<dbReference type="EC" id="3.6.3.17" evidence="12"/>
<dbReference type="Pfam" id="PF00005">
    <property type="entry name" value="ABC_tran"/>
    <property type="match status" value="2"/>
</dbReference>
<dbReference type="GO" id="GO:0016887">
    <property type="term" value="F:ATP hydrolysis activity"/>
    <property type="evidence" value="ECO:0007669"/>
    <property type="project" value="InterPro"/>
</dbReference>
<reference evidence="12 13" key="1">
    <citation type="submission" date="2019-03" db="EMBL/GenBank/DDBJ databases">
        <title>Deep-cultivation of Planctomycetes and their phenomic and genomic characterization uncovers novel biology.</title>
        <authorList>
            <person name="Wiegand S."/>
            <person name="Jogler M."/>
            <person name="Boedeker C."/>
            <person name="Pinto D."/>
            <person name="Vollmers J."/>
            <person name="Rivas-Marin E."/>
            <person name="Kohn T."/>
            <person name="Peeters S.H."/>
            <person name="Heuer A."/>
            <person name="Rast P."/>
            <person name="Oberbeckmann S."/>
            <person name="Bunk B."/>
            <person name="Jeske O."/>
            <person name="Meyerdierks A."/>
            <person name="Storesund J.E."/>
            <person name="Kallscheuer N."/>
            <person name="Luecker S."/>
            <person name="Lage O.M."/>
            <person name="Pohl T."/>
            <person name="Merkel B.J."/>
            <person name="Hornburger P."/>
            <person name="Mueller R.-W."/>
            <person name="Bruemmer F."/>
            <person name="Labrenz M."/>
            <person name="Spormann A.M."/>
            <person name="Op den Camp H."/>
            <person name="Overmann J."/>
            <person name="Amann R."/>
            <person name="Jetten M.S.M."/>
            <person name="Mascher T."/>
            <person name="Medema M.H."/>
            <person name="Devos D.P."/>
            <person name="Kaster A.-K."/>
            <person name="Ovreas L."/>
            <person name="Rohde M."/>
            <person name="Galperin M.Y."/>
            <person name="Jogler C."/>
        </authorList>
    </citation>
    <scope>NUCLEOTIDE SEQUENCE [LARGE SCALE GENOMIC DNA]</scope>
    <source>
        <strain evidence="12 13">Enr17</strain>
    </source>
</reference>
<dbReference type="Gene3D" id="3.40.50.300">
    <property type="entry name" value="P-loop containing nucleotide triphosphate hydrolases"/>
    <property type="match status" value="2"/>
</dbReference>
<dbReference type="KEGG" id="gfm:Enr17x_39370"/>
<keyword evidence="5" id="KW-0762">Sugar transport</keyword>
<evidence type="ECO:0000256" key="5">
    <source>
        <dbReference type="ARBA" id="ARBA00022597"/>
    </source>
</evidence>
<accession>A0A518IFM6</accession>
<keyword evidence="9" id="KW-1278">Translocase</keyword>
<evidence type="ECO:0000256" key="3">
    <source>
        <dbReference type="ARBA" id="ARBA00022448"/>
    </source>
</evidence>
<comment type="subcellular location">
    <subcellularLocation>
        <location evidence="2">Cell inner membrane</location>
    </subcellularLocation>
    <subcellularLocation>
        <location evidence="1">Cell membrane</location>
        <topology evidence="1">Peripheral membrane protein</topology>
    </subcellularLocation>
</comment>
<dbReference type="EMBL" id="CP037452">
    <property type="protein sequence ID" value="QDV51878.1"/>
    <property type="molecule type" value="Genomic_DNA"/>
</dbReference>
<dbReference type="PANTHER" id="PTHR43790:SF3">
    <property type="entry name" value="D-ALLOSE IMPORT ATP-BINDING PROTEIN ALSA-RELATED"/>
    <property type="match status" value="1"/>
</dbReference>
<gene>
    <name evidence="12" type="primary">rbsA_2</name>
    <name evidence="12" type="ORF">Enr17x_39370</name>
</gene>
<evidence type="ECO:0000256" key="1">
    <source>
        <dbReference type="ARBA" id="ARBA00004202"/>
    </source>
</evidence>
<evidence type="ECO:0000256" key="2">
    <source>
        <dbReference type="ARBA" id="ARBA00004533"/>
    </source>
</evidence>
<dbReference type="OrthoDB" id="9771863at2"/>
<keyword evidence="6" id="KW-0677">Repeat</keyword>
<keyword evidence="8 12" id="KW-0067">ATP-binding</keyword>
<dbReference type="AlphaFoldDB" id="A0A518IFM6"/>
<evidence type="ECO:0000256" key="7">
    <source>
        <dbReference type="ARBA" id="ARBA00022741"/>
    </source>
</evidence>
<dbReference type="InterPro" id="IPR050107">
    <property type="entry name" value="ABC_carbohydrate_import_ATPase"/>
</dbReference>
<organism evidence="12 13">
    <name type="scientific">Gimesia fumaroli</name>
    <dbReference type="NCBI Taxonomy" id="2527976"/>
    <lineage>
        <taxon>Bacteria</taxon>
        <taxon>Pseudomonadati</taxon>
        <taxon>Planctomycetota</taxon>
        <taxon>Planctomycetia</taxon>
        <taxon>Planctomycetales</taxon>
        <taxon>Planctomycetaceae</taxon>
        <taxon>Gimesia</taxon>
    </lineage>
</organism>
<dbReference type="PROSITE" id="PS50893">
    <property type="entry name" value="ABC_TRANSPORTER_2"/>
    <property type="match status" value="2"/>
</dbReference>
<sequence length="510" mass="55400">MSNSSSAHSAPLLEVQKITKQFPGVKALSQVSLTLGHGEVLAVIGENGAGKSTLMKILAGVQPPDSGNLLIDGKRISNSNVEDALDCGIALIHQELNLCENLDIAANIFLGREPNSAGVIRQKQTYLESEKLLKRVGLNVSPHTLVGNLTVGQQQMVEIAKALSINARILIMDEPTSSLSLHESEALFSVIRELKAQGVSIIYISHRLGEVNDLADRVVVLRDGENAGDLDRDSISHEQMVQLMVGRNVSQFFTHTPHQPGEVILEVKDLRTPVNPTHEINFSLKKNEIVGIAGLVGAGRTELMQVLFGIDAPQGGAIFVNGQETRIHSPRDAIQAGLALVPEDRKLQGLVLEMAVRENMSLASLSRDRKLLGMINFSKERDISEEMIAAMKIKTPSDHQIVQFLSGGNQQKVVLGKWLAMKPKVLLLDEPTRGVDVGAKEEIYNLMNELASTGMAVLFVSSDLEEIRGISDRVLVMHEGRLTGELSRDKLSEEAIMQLATGQTDKAVTA</sequence>
<evidence type="ECO:0000256" key="4">
    <source>
        <dbReference type="ARBA" id="ARBA00022475"/>
    </source>
</evidence>
<dbReference type="InterPro" id="IPR003439">
    <property type="entry name" value="ABC_transporter-like_ATP-bd"/>
</dbReference>
<dbReference type="CDD" id="cd03216">
    <property type="entry name" value="ABC_Carb_Monos_I"/>
    <property type="match status" value="1"/>
</dbReference>
<feature type="domain" description="ABC transporter" evidence="11">
    <location>
        <begin position="13"/>
        <end position="248"/>
    </location>
</feature>
<evidence type="ECO:0000313" key="12">
    <source>
        <dbReference type="EMBL" id="QDV51878.1"/>
    </source>
</evidence>
<dbReference type="PROSITE" id="PS00211">
    <property type="entry name" value="ABC_TRANSPORTER_1"/>
    <property type="match status" value="1"/>
</dbReference>
<dbReference type="SMART" id="SM00382">
    <property type="entry name" value="AAA"/>
    <property type="match status" value="2"/>
</dbReference>
<proteinExistence type="predicted"/>
<dbReference type="InterPro" id="IPR003593">
    <property type="entry name" value="AAA+_ATPase"/>
</dbReference>
<evidence type="ECO:0000259" key="11">
    <source>
        <dbReference type="PROSITE" id="PS50893"/>
    </source>
</evidence>
<dbReference type="GO" id="GO:0005524">
    <property type="term" value="F:ATP binding"/>
    <property type="evidence" value="ECO:0007669"/>
    <property type="project" value="UniProtKB-KW"/>
</dbReference>
<dbReference type="InterPro" id="IPR027417">
    <property type="entry name" value="P-loop_NTPase"/>
</dbReference>
<protein>
    <submittedName>
        <fullName evidence="12">Ribose import ATP-binding protein RbsA</fullName>
        <ecNumber evidence="12">3.6.3.17</ecNumber>
    </submittedName>
</protein>
<dbReference type="RefSeq" id="WP_145311265.1">
    <property type="nucleotide sequence ID" value="NZ_CP037452.1"/>
</dbReference>
<dbReference type="SUPFAM" id="SSF52540">
    <property type="entry name" value="P-loop containing nucleoside triphosphate hydrolases"/>
    <property type="match status" value="2"/>
</dbReference>